<reference evidence="11 12" key="1">
    <citation type="submission" date="2016-08" db="EMBL/GenBank/DDBJ databases">
        <title>Analysis of Carbohydrate Active Enzymes in Thermogemmatispora T81 Reveals Carbohydrate Degradation Ability.</title>
        <authorList>
            <person name="Tomazini A."/>
            <person name="Lal S."/>
            <person name="Stott M."/>
            <person name="Henrissat B."/>
            <person name="Polikarpov I."/>
            <person name="Sparling R."/>
            <person name="Levin D.B."/>
        </authorList>
    </citation>
    <scope>NUCLEOTIDE SEQUENCE [LARGE SCALE GENOMIC DNA]</scope>
    <source>
        <strain evidence="11 12">T81</strain>
    </source>
</reference>
<dbReference type="AlphaFoldDB" id="A0A328VP41"/>
<evidence type="ECO:0000256" key="6">
    <source>
        <dbReference type="ARBA" id="ARBA00022827"/>
    </source>
</evidence>
<dbReference type="InterPro" id="IPR008150">
    <property type="entry name" value="Phytoene_DH_bac_CS"/>
</dbReference>
<evidence type="ECO:0000256" key="4">
    <source>
        <dbReference type="ARBA" id="ARBA00022630"/>
    </source>
</evidence>
<sequence length="503" mass="55664">MPAGGSGVRPRVIVIGAGFGGLAAAIRLQAAGAQVILIEARSQPGGRAYQLKAEGFTFDMGPSLLTAPWLLQDLWQAAGRHLDEDVTLVPLRPFYRIGFADGNHFDYWGDPAADEAEIARFDARDVAGYRAFLAATERIYQRAFAELAGEPFLRLSDFLRVAPELVRLGAHRSVYRFVSRYFRHPQLRMVFSFHPLFIGGNPFRASAIYSIVPYLERLGGVHFIPGGMYALVEAMTRLFTALGGELRCGQPVERILVRSGQVWGVLLADGALLQAEAVVANSDVATTYLRLLPAEVRPRGLVRRLERAHYSMSCFLLYLGLKRQYPQLRHHSIFMPHDYRGLIRQLFDGQGLPADLALYLHTPTRTDATLAPPGGESLYVLAPVPHLGHGVDWQRETLPFRERILRYLEEQAGLHGLRASIVYEQRFTPLDFADELRSHLGAAFSLEPTLFQSAYFRPHNRAAQVGGLYFVGAGTHPGAGIPGVLLSAAITARLVREDLACRA</sequence>
<keyword evidence="5 9" id="KW-0125">Carotenoid biosynthesis</keyword>
<evidence type="ECO:0000259" key="10">
    <source>
        <dbReference type="Pfam" id="PF01593"/>
    </source>
</evidence>
<comment type="caution">
    <text evidence="11">The sequence shown here is derived from an EMBL/GenBank/DDBJ whole genome shotgun (WGS) entry which is preliminary data.</text>
</comment>
<dbReference type="NCBIfam" id="TIGR02734">
    <property type="entry name" value="crtI_fam"/>
    <property type="match status" value="1"/>
</dbReference>
<evidence type="ECO:0000256" key="9">
    <source>
        <dbReference type="RuleBase" id="RU362075"/>
    </source>
</evidence>
<keyword evidence="12" id="KW-1185">Reference proteome</keyword>
<dbReference type="PROSITE" id="PS00982">
    <property type="entry name" value="PHYTOENE_DH"/>
    <property type="match status" value="1"/>
</dbReference>
<dbReference type="InterPro" id="IPR014105">
    <property type="entry name" value="Carotenoid/retinoid_OxRdtase"/>
</dbReference>
<gene>
    <name evidence="11" type="ORF">A4R35_18580</name>
</gene>
<evidence type="ECO:0000313" key="11">
    <source>
        <dbReference type="EMBL" id="RAQ97550.1"/>
    </source>
</evidence>
<evidence type="ECO:0000256" key="7">
    <source>
        <dbReference type="ARBA" id="ARBA00023002"/>
    </source>
</evidence>
<evidence type="ECO:0000256" key="5">
    <source>
        <dbReference type="ARBA" id="ARBA00022746"/>
    </source>
</evidence>
<protein>
    <recommendedName>
        <fullName evidence="8">Phytoene dehydrogenase</fullName>
    </recommendedName>
</protein>
<organism evidence="11 12">
    <name type="scientific">Thermogemmatispora tikiterensis</name>
    <dbReference type="NCBI Taxonomy" id="1825093"/>
    <lineage>
        <taxon>Bacteria</taxon>
        <taxon>Bacillati</taxon>
        <taxon>Chloroflexota</taxon>
        <taxon>Ktedonobacteria</taxon>
        <taxon>Thermogemmatisporales</taxon>
        <taxon>Thermogemmatisporaceae</taxon>
        <taxon>Thermogemmatispora</taxon>
    </lineage>
</organism>
<keyword evidence="4" id="KW-0285">Flavoprotein</keyword>
<dbReference type="InterPro" id="IPR036188">
    <property type="entry name" value="FAD/NAD-bd_sf"/>
</dbReference>
<evidence type="ECO:0000256" key="3">
    <source>
        <dbReference type="ARBA" id="ARBA00006046"/>
    </source>
</evidence>
<comment type="pathway">
    <text evidence="2 9">Carotenoid biosynthesis.</text>
</comment>
<name>A0A328VP41_9CHLR</name>
<dbReference type="Proteomes" id="UP000248706">
    <property type="component" value="Unassembled WGS sequence"/>
</dbReference>
<dbReference type="InterPro" id="IPR002937">
    <property type="entry name" value="Amino_oxidase"/>
</dbReference>
<dbReference type="GO" id="GO:0016117">
    <property type="term" value="P:carotenoid biosynthetic process"/>
    <property type="evidence" value="ECO:0007669"/>
    <property type="project" value="UniProtKB-KW"/>
</dbReference>
<comment type="cofactor">
    <cofactor evidence="1">
        <name>FAD</name>
        <dbReference type="ChEBI" id="CHEBI:57692"/>
    </cofactor>
</comment>
<keyword evidence="7 9" id="KW-0560">Oxidoreductase</keyword>
<dbReference type="PANTHER" id="PTHR43734">
    <property type="entry name" value="PHYTOENE DESATURASE"/>
    <property type="match status" value="1"/>
</dbReference>
<dbReference type="SUPFAM" id="SSF51905">
    <property type="entry name" value="FAD/NAD(P)-binding domain"/>
    <property type="match status" value="1"/>
</dbReference>
<dbReference type="FunFam" id="3.50.50.60:FF:000378">
    <property type="entry name" value="Phytoene desaturase"/>
    <property type="match status" value="1"/>
</dbReference>
<dbReference type="EMBL" id="MCIF01000002">
    <property type="protein sequence ID" value="RAQ97550.1"/>
    <property type="molecule type" value="Genomic_DNA"/>
</dbReference>
<accession>A0A328VP41</accession>
<evidence type="ECO:0000256" key="1">
    <source>
        <dbReference type="ARBA" id="ARBA00001974"/>
    </source>
</evidence>
<dbReference type="Gene3D" id="3.50.50.60">
    <property type="entry name" value="FAD/NAD(P)-binding domain"/>
    <property type="match status" value="2"/>
</dbReference>
<evidence type="ECO:0000256" key="8">
    <source>
        <dbReference type="ARBA" id="ARBA00031986"/>
    </source>
</evidence>
<dbReference type="Pfam" id="PF01593">
    <property type="entry name" value="Amino_oxidase"/>
    <property type="match status" value="1"/>
</dbReference>
<keyword evidence="6" id="KW-0274">FAD</keyword>
<proteinExistence type="inferred from homology"/>
<dbReference type="GO" id="GO:0016627">
    <property type="term" value="F:oxidoreductase activity, acting on the CH-CH group of donors"/>
    <property type="evidence" value="ECO:0007669"/>
    <property type="project" value="UniProtKB-ARBA"/>
</dbReference>
<evidence type="ECO:0000313" key="12">
    <source>
        <dbReference type="Proteomes" id="UP000248706"/>
    </source>
</evidence>
<comment type="similarity">
    <text evidence="3 9">Belongs to the carotenoid/retinoid oxidoreductase family.</text>
</comment>
<dbReference type="PANTHER" id="PTHR43734:SF3">
    <property type="entry name" value="B-CAROTENE KETOLASE"/>
    <property type="match status" value="1"/>
</dbReference>
<feature type="domain" description="Amine oxidase" evidence="10">
    <location>
        <begin position="20"/>
        <end position="495"/>
    </location>
</feature>
<evidence type="ECO:0000256" key="2">
    <source>
        <dbReference type="ARBA" id="ARBA00004829"/>
    </source>
</evidence>